<keyword evidence="2" id="KW-1185">Reference proteome</keyword>
<reference evidence="1 2" key="1">
    <citation type="submission" date="2024-02" db="EMBL/GenBank/DDBJ databases">
        <title>A nitrogen-fixing paenibacillus bacterium.</title>
        <authorList>
            <person name="Zhang W.L."/>
            <person name="Chen S.F."/>
        </authorList>
    </citation>
    <scope>NUCLEOTIDE SEQUENCE [LARGE SCALE GENOMIC DNA]</scope>
    <source>
        <strain evidence="1 2">M1</strain>
    </source>
</reference>
<dbReference type="RefSeq" id="WP_331845341.1">
    <property type="nucleotide sequence ID" value="NZ_JAZHPZ010000002.1"/>
</dbReference>
<gene>
    <name evidence="1" type="ORF">V3851_04580</name>
</gene>
<accession>A0ABU7VQC5</accession>
<dbReference type="Proteomes" id="UP001306950">
    <property type="component" value="Unassembled WGS sequence"/>
</dbReference>
<name>A0ABU7VQC5_9BACL</name>
<dbReference type="EMBL" id="JAZHPZ010000002">
    <property type="protein sequence ID" value="MEF2965099.1"/>
    <property type="molecule type" value="Genomic_DNA"/>
</dbReference>
<comment type="caution">
    <text evidence="1">The sequence shown here is derived from an EMBL/GenBank/DDBJ whole genome shotgun (WGS) entry which is preliminary data.</text>
</comment>
<evidence type="ECO:0000313" key="2">
    <source>
        <dbReference type="Proteomes" id="UP001306950"/>
    </source>
</evidence>
<protein>
    <submittedName>
        <fullName evidence="1">Uncharacterized protein</fullName>
    </submittedName>
</protein>
<proteinExistence type="predicted"/>
<organism evidence="1 2">
    <name type="scientific">Paenibacillus haidiansis</name>
    <dbReference type="NCBI Taxonomy" id="1574488"/>
    <lineage>
        <taxon>Bacteria</taxon>
        <taxon>Bacillati</taxon>
        <taxon>Bacillota</taxon>
        <taxon>Bacilli</taxon>
        <taxon>Bacillales</taxon>
        <taxon>Paenibacillaceae</taxon>
        <taxon>Paenibacillus</taxon>
    </lineage>
</organism>
<sequence length="88" mass="9933">MVLPQIYNSSMAKQWKNIKKYGAVSKGDKMYISGTLTQEEACIQNPNDATCSGTNSPAEAWEDLNERLNDDSDTKQSNIEYSTDISWY</sequence>
<evidence type="ECO:0000313" key="1">
    <source>
        <dbReference type="EMBL" id="MEF2965099.1"/>
    </source>
</evidence>